<dbReference type="PATRIC" id="fig|1035195.3.peg.452"/>
<comment type="caution">
    <text evidence="1">The sequence shown here is derived from an EMBL/GenBank/DDBJ whole genome shotgun (WGS) entry which is preliminary data.</text>
</comment>
<proteinExistence type="predicted"/>
<dbReference type="HOGENOM" id="CLU_006229_4_1_11"/>
<dbReference type="EMBL" id="AMEM01000009">
    <property type="protein sequence ID" value="EKX91835.1"/>
    <property type="molecule type" value="Genomic_DNA"/>
</dbReference>
<dbReference type="Proteomes" id="UP000010445">
    <property type="component" value="Unassembled WGS sequence"/>
</dbReference>
<dbReference type="AlphaFoldDB" id="L1MLE2"/>
<sequence length="312" mass="33964">MELIQPQELTTGVKFARDVVEKAHTLPTSAPWRVVIFEDADRMTESASNVLLKSVEEPPSRTVFMLCAPSTHPRDILPTIVSRCRHVYVPVPSNDDVAALLVAEGGVSEHDAALAAAASVGHIGRARHLAHNIVAQQRRAQVLGLAELIYHGDLAFQEVGVLFTKIEAEVDQRLETIEASEKEKLQTAMGGGMKGKRVASLRSSLNAAEKELEATHKKRRTRQKRDALDLALVDFAGIYRDALITATGAGIGLTHPDMEGLSREIASRHPAEAIVTCIDAIMKTRELFGQNVRPVVALDSMVGRIRLALGVR</sequence>
<reference evidence="1 2" key="1">
    <citation type="submission" date="2012-05" db="EMBL/GenBank/DDBJ databases">
        <authorList>
            <person name="Weinstock G."/>
            <person name="Sodergren E."/>
            <person name="Lobos E.A."/>
            <person name="Fulton L."/>
            <person name="Fulton R."/>
            <person name="Courtney L."/>
            <person name="Fronick C."/>
            <person name="O'Laughlin M."/>
            <person name="Godfrey J."/>
            <person name="Wilson R.M."/>
            <person name="Miner T."/>
            <person name="Farmer C."/>
            <person name="Delehaunty K."/>
            <person name="Cordes M."/>
            <person name="Minx P."/>
            <person name="Tomlinson C."/>
            <person name="Chen J."/>
            <person name="Wollam A."/>
            <person name="Pepin K.H."/>
            <person name="Bhonagiri V."/>
            <person name="Zhang X."/>
            <person name="Suruliraj S."/>
            <person name="Warren W."/>
            <person name="Mitreva M."/>
            <person name="Mardis E.R."/>
            <person name="Wilson R.K."/>
        </authorList>
    </citation>
    <scope>NUCLEOTIDE SEQUENCE [LARGE SCALE GENOMIC DNA]</scope>
    <source>
        <strain evidence="1 2">F0235</strain>
    </source>
</reference>
<dbReference type="NCBIfam" id="NF005926">
    <property type="entry name" value="PRK07940.1"/>
    <property type="match status" value="1"/>
</dbReference>
<evidence type="ECO:0000313" key="1">
    <source>
        <dbReference type="EMBL" id="EKX91835.1"/>
    </source>
</evidence>
<dbReference type="InterPro" id="IPR027417">
    <property type="entry name" value="P-loop_NTPase"/>
</dbReference>
<keyword evidence="2" id="KW-1185">Reference proteome</keyword>
<gene>
    <name evidence="1" type="ORF">HMPREF9997_00497</name>
</gene>
<dbReference type="STRING" id="1035195.HMPREF9997_00497"/>
<evidence type="ECO:0000313" key="2">
    <source>
        <dbReference type="Proteomes" id="UP000010445"/>
    </source>
</evidence>
<dbReference type="InterPro" id="IPR050238">
    <property type="entry name" value="DNA_Rep/Repair_Clamp_Loader"/>
</dbReference>
<organism evidence="1 2">
    <name type="scientific">Corynebacterium durum F0235</name>
    <dbReference type="NCBI Taxonomy" id="1035195"/>
    <lineage>
        <taxon>Bacteria</taxon>
        <taxon>Bacillati</taxon>
        <taxon>Actinomycetota</taxon>
        <taxon>Actinomycetes</taxon>
        <taxon>Mycobacteriales</taxon>
        <taxon>Corynebacteriaceae</taxon>
        <taxon>Corynebacterium</taxon>
    </lineage>
</organism>
<dbReference type="GO" id="GO:0006261">
    <property type="term" value="P:DNA-templated DNA replication"/>
    <property type="evidence" value="ECO:0007669"/>
    <property type="project" value="TreeGrafter"/>
</dbReference>
<accession>L1MLE2</accession>
<protein>
    <submittedName>
        <fullName evidence="1">Putative DNA polymerase III, delta' subunit</fullName>
    </submittedName>
</protein>
<dbReference type="PANTHER" id="PTHR11669">
    <property type="entry name" value="REPLICATION FACTOR C / DNA POLYMERASE III GAMMA-TAU SUBUNIT"/>
    <property type="match status" value="1"/>
</dbReference>
<dbReference type="eggNOG" id="COG0470">
    <property type="taxonomic scope" value="Bacteria"/>
</dbReference>
<dbReference type="Pfam" id="PF13177">
    <property type="entry name" value="DNA_pol3_delta2"/>
    <property type="match status" value="1"/>
</dbReference>
<dbReference type="SUPFAM" id="SSF52540">
    <property type="entry name" value="P-loop containing nucleoside triphosphate hydrolases"/>
    <property type="match status" value="1"/>
</dbReference>
<dbReference type="Gene3D" id="3.40.50.300">
    <property type="entry name" value="P-loop containing nucleotide triphosphate hydrolases"/>
    <property type="match status" value="1"/>
</dbReference>
<dbReference type="PANTHER" id="PTHR11669:SF8">
    <property type="entry name" value="DNA POLYMERASE III SUBUNIT DELTA"/>
    <property type="match status" value="1"/>
</dbReference>
<name>L1MLE2_9CORY</name>